<organism evidence="4 5">
    <name type="scientific">Pseudomonas salomonii</name>
    <dbReference type="NCBI Taxonomy" id="191391"/>
    <lineage>
        <taxon>Bacteria</taxon>
        <taxon>Pseudomonadati</taxon>
        <taxon>Pseudomonadota</taxon>
        <taxon>Gammaproteobacteria</taxon>
        <taxon>Pseudomonadales</taxon>
        <taxon>Pseudomonadaceae</taxon>
        <taxon>Pseudomonas</taxon>
    </lineage>
</organism>
<dbReference type="Pfam" id="PF02567">
    <property type="entry name" value="PhzC-PhzF"/>
    <property type="match status" value="1"/>
</dbReference>
<comment type="similarity">
    <text evidence="1">Belongs to the PhzF family.</text>
</comment>
<dbReference type="GO" id="GO:0016853">
    <property type="term" value="F:isomerase activity"/>
    <property type="evidence" value="ECO:0007669"/>
    <property type="project" value="UniProtKB-KW"/>
</dbReference>
<evidence type="ECO:0000256" key="2">
    <source>
        <dbReference type="ARBA" id="ARBA00023235"/>
    </source>
</evidence>
<evidence type="ECO:0000256" key="3">
    <source>
        <dbReference type="PIRSR" id="PIRSR016184-1"/>
    </source>
</evidence>
<evidence type="ECO:0000313" key="5">
    <source>
        <dbReference type="Proteomes" id="UP000277179"/>
    </source>
</evidence>
<dbReference type="EMBL" id="RBRL01000301">
    <property type="protein sequence ID" value="RMQ85856.1"/>
    <property type="molecule type" value="Genomic_DNA"/>
</dbReference>
<keyword evidence="2" id="KW-0413">Isomerase</keyword>
<accession>A0A3M4Q641</accession>
<sequence>MPAMKLDIYQVDAFSQQVFGGNPAAVCPLTEWLPTEQLHHIAAENNLSETAFFVPRGEVYELRWLTPEVEVDLCGHATLAAAWVLIHKLPNAPEVLRFATRSGELRVTRNGDELAMDFPAKQPERCEPPAGMLSALGLEHAEVYATDDYIVVVDDEAQVAALTPDFARLKGLPKRGIAVTAKSTRFDFISRWFGPNVGVNEDPVTGSAHTSLAPFWAERLGKLQLSAEQGGQRRGQLGCELKGDRVIISGHAALYLQGTIYL</sequence>
<comment type="caution">
    <text evidence="4">The sequence shown here is derived from an EMBL/GenBank/DDBJ whole genome shotgun (WGS) entry which is preliminary data.</text>
</comment>
<dbReference type="PANTHER" id="PTHR13774:SF17">
    <property type="entry name" value="PHENAZINE BIOSYNTHESIS-LIKE DOMAIN-CONTAINING PROTEIN"/>
    <property type="match status" value="1"/>
</dbReference>
<reference evidence="4 5" key="1">
    <citation type="submission" date="2018-08" db="EMBL/GenBank/DDBJ databases">
        <title>Recombination of ecologically and evolutionarily significant loci maintains genetic cohesion in the Pseudomonas syringae species complex.</title>
        <authorList>
            <person name="Dillon M."/>
            <person name="Thakur S."/>
            <person name="Almeida R.N.D."/>
            <person name="Weir B.S."/>
            <person name="Guttman D.S."/>
        </authorList>
    </citation>
    <scope>NUCLEOTIDE SEQUENCE [LARGE SCALE GENOMIC DNA]</scope>
    <source>
        <strain evidence="4 5">ICMP 11288</strain>
    </source>
</reference>
<evidence type="ECO:0000313" key="4">
    <source>
        <dbReference type="EMBL" id="RMQ85856.1"/>
    </source>
</evidence>
<feature type="active site" evidence="3">
    <location>
        <position position="49"/>
    </location>
</feature>
<dbReference type="PIRSF" id="PIRSF016184">
    <property type="entry name" value="PhzC_PhzF"/>
    <property type="match status" value="1"/>
</dbReference>
<dbReference type="NCBIfam" id="TIGR00654">
    <property type="entry name" value="PhzF_family"/>
    <property type="match status" value="1"/>
</dbReference>
<gene>
    <name evidence="4" type="ORF">ALP97_03937</name>
</gene>
<dbReference type="Proteomes" id="UP000277179">
    <property type="component" value="Unassembled WGS sequence"/>
</dbReference>
<dbReference type="GO" id="GO:0005737">
    <property type="term" value="C:cytoplasm"/>
    <property type="evidence" value="ECO:0007669"/>
    <property type="project" value="TreeGrafter"/>
</dbReference>
<protein>
    <recommendedName>
        <fullName evidence="6">Phenazine biosynthesis protein PhzF family</fullName>
    </recommendedName>
</protein>
<evidence type="ECO:0008006" key="6">
    <source>
        <dbReference type="Google" id="ProtNLM"/>
    </source>
</evidence>
<evidence type="ECO:0000256" key="1">
    <source>
        <dbReference type="ARBA" id="ARBA00008270"/>
    </source>
</evidence>
<dbReference type="AlphaFoldDB" id="A0A3M4Q641"/>
<dbReference type="PANTHER" id="PTHR13774">
    <property type="entry name" value="PHENAZINE BIOSYNTHESIS PROTEIN"/>
    <property type="match status" value="1"/>
</dbReference>
<dbReference type="InterPro" id="IPR003719">
    <property type="entry name" value="Phenazine_PhzF-like"/>
</dbReference>
<name>A0A3M4Q641_9PSED</name>
<proteinExistence type="inferred from homology"/>
<dbReference type="SUPFAM" id="SSF54506">
    <property type="entry name" value="Diaminopimelate epimerase-like"/>
    <property type="match status" value="1"/>
</dbReference>
<dbReference type="Gene3D" id="3.10.310.10">
    <property type="entry name" value="Diaminopimelate Epimerase, Chain A, domain 1"/>
    <property type="match status" value="2"/>
</dbReference>